<feature type="transmembrane region" description="Helical" evidence="1">
    <location>
        <begin position="240"/>
        <end position="262"/>
    </location>
</feature>
<name>A0AAD8Y5P7_9STRA</name>
<feature type="transmembrane region" description="Helical" evidence="1">
    <location>
        <begin position="341"/>
        <end position="359"/>
    </location>
</feature>
<sequence length="385" mass="43349">MKTVHPILSSLHLFTAARHYQPALSFQPPMSPLHKDYKDSMPQKDDRVAPQASTIVDLSDQCDISDQCWNIDCGSEDYVSHFVEERNENDVFWSIFSNAFFLGGGLFYIAGSSWDVNLSNSESDPQNMFLYYSVWVLGPFVYLLNSSIDVIWAIRTMQADKKQRGLKRFFITAHEHAANVGCEGDTGRDILLALEKFDKHATSLDEQLIEGARLSGKQGDKMRSNVMSNLRRHFGHRRELSSASTFGAAAIFGTASAIGWAAGTMDEDMVNRLELVSIHLYLLSAAFALIGRRQENTVHFTGFWDFFEDAQALENAGDSLFGIASVIDVVLTDFSFDDDNPWWAVVSAVLWMLDAMFYLRGDFVVLYRKQKHGNETNVEMKGTVV</sequence>
<feature type="transmembrane region" description="Helical" evidence="1">
    <location>
        <begin position="91"/>
        <end position="110"/>
    </location>
</feature>
<keyword evidence="1" id="KW-0812">Transmembrane</keyword>
<keyword evidence="3" id="KW-1185">Reference proteome</keyword>
<keyword evidence="1" id="KW-1133">Transmembrane helix</keyword>
<evidence type="ECO:0000313" key="3">
    <source>
        <dbReference type="Proteomes" id="UP001224775"/>
    </source>
</evidence>
<gene>
    <name evidence="2" type="ORF">QTG54_010050</name>
</gene>
<dbReference type="Proteomes" id="UP001224775">
    <property type="component" value="Unassembled WGS sequence"/>
</dbReference>
<evidence type="ECO:0000313" key="2">
    <source>
        <dbReference type="EMBL" id="KAK1739507.1"/>
    </source>
</evidence>
<comment type="caution">
    <text evidence="2">The sequence shown here is derived from an EMBL/GenBank/DDBJ whole genome shotgun (WGS) entry which is preliminary data.</text>
</comment>
<proteinExistence type="predicted"/>
<accession>A0AAD8Y5P7</accession>
<evidence type="ECO:0000256" key="1">
    <source>
        <dbReference type="SAM" id="Phobius"/>
    </source>
</evidence>
<organism evidence="2 3">
    <name type="scientific">Skeletonema marinoi</name>
    <dbReference type="NCBI Taxonomy" id="267567"/>
    <lineage>
        <taxon>Eukaryota</taxon>
        <taxon>Sar</taxon>
        <taxon>Stramenopiles</taxon>
        <taxon>Ochrophyta</taxon>
        <taxon>Bacillariophyta</taxon>
        <taxon>Coscinodiscophyceae</taxon>
        <taxon>Thalassiosirophycidae</taxon>
        <taxon>Thalassiosirales</taxon>
        <taxon>Skeletonemataceae</taxon>
        <taxon>Skeletonema</taxon>
        <taxon>Skeletonema marinoi-dohrnii complex</taxon>
    </lineage>
</organism>
<dbReference type="EMBL" id="JATAAI010000018">
    <property type="protein sequence ID" value="KAK1739507.1"/>
    <property type="molecule type" value="Genomic_DNA"/>
</dbReference>
<protein>
    <submittedName>
        <fullName evidence="2">Uncharacterized protein</fullName>
    </submittedName>
</protein>
<feature type="transmembrane region" description="Helical" evidence="1">
    <location>
        <begin position="130"/>
        <end position="154"/>
    </location>
</feature>
<reference evidence="2" key="1">
    <citation type="submission" date="2023-06" db="EMBL/GenBank/DDBJ databases">
        <title>Survivors Of The Sea: Transcriptome response of Skeletonema marinoi to long-term dormancy.</title>
        <authorList>
            <person name="Pinder M.I.M."/>
            <person name="Kourtchenko O."/>
            <person name="Robertson E.K."/>
            <person name="Larsson T."/>
            <person name="Maumus F."/>
            <person name="Osuna-Cruz C.M."/>
            <person name="Vancaester E."/>
            <person name="Stenow R."/>
            <person name="Vandepoele K."/>
            <person name="Ploug H."/>
            <person name="Bruchert V."/>
            <person name="Godhe A."/>
            <person name="Topel M."/>
        </authorList>
    </citation>
    <scope>NUCLEOTIDE SEQUENCE</scope>
    <source>
        <strain evidence="2">R05AC</strain>
    </source>
</reference>
<dbReference type="AlphaFoldDB" id="A0AAD8Y5P7"/>
<keyword evidence="1" id="KW-0472">Membrane</keyword>